<dbReference type="InterPro" id="IPR036388">
    <property type="entry name" value="WH-like_DNA-bd_sf"/>
</dbReference>
<sequence length="180" mass="20294">MNTITGTETASPAHHRQLLDDLVSDHMTALLAYAEKLLSDRHTAQDIVQETLLRAWPHTERLYSTEGSVRGWLLTVARNLIVDRMRSACVRRESVGIDNRDVVLPDHCESVLVSVETTSLLRQLSQDHREVLVHTYLCGRTIKETAHILRIPAGTVKSRQHYALNALRARVASRDPATMN</sequence>
<dbReference type="RefSeq" id="WP_307529885.1">
    <property type="nucleotide sequence ID" value="NZ_JAUSZI010000002.1"/>
</dbReference>
<dbReference type="Gene3D" id="1.10.1740.10">
    <property type="match status" value="1"/>
</dbReference>
<dbReference type="SUPFAM" id="SSF88659">
    <property type="entry name" value="Sigma3 and sigma4 domains of RNA polymerase sigma factors"/>
    <property type="match status" value="1"/>
</dbReference>
<dbReference type="InterPro" id="IPR014284">
    <property type="entry name" value="RNA_pol_sigma-70_dom"/>
</dbReference>
<dbReference type="InterPro" id="IPR007630">
    <property type="entry name" value="RNA_pol_sigma70_r4"/>
</dbReference>
<feature type="domain" description="RNA polymerase sigma-70 region 2" evidence="6">
    <location>
        <begin position="22"/>
        <end position="87"/>
    </location>
</feature>
<accession>A0ABU0TAX5</accession>
<feature type="domain" description="RNA polymerase sigma-70 region 4" evidence="7">
    <location>
        <begin position="120"/>
        <end position="169"/>
    </location>
</feature>
<dbReference type="InterPro" id="IPR007627">
    <property type="entry name" value="RNA_pol_sigma70_r2"/>
</dbReference>
<dbReference type="CDD" id="cd06171">
    <property type="entry name" value="Sigma70_r4"/>
    <property type="match status" value="1"/>
</dbReference>
<evidence type="ECO:0000313" key="9">
    <source>
        <dbReference type="Proteomes" id="UP001230328"/>
    </source>
</evidence>
<keyword evidence="4" id="KW-0238">DNA-binding</keyword>
<evidence type="ECO:0000256" key="1">
    <source>
        <dbReference type="ARBA" id="ARBA00010641"/>
    </source>
</evidence>
<dbReference type="SUPFAM" id="SSF88946">
    <property type="entry name" value="Sigma2 domain of RNA polymerase sigma factors"/>
    <property type="match status" value="1"/>
</dbReference>
<dbReference type="Gene3D" id="1.10.10.10">
    <property type="entry name" value="Winged helix-like DNA-binding domain superfamily/Winged helix DNA-binding domain"/>
    <property type="match status" value="1"/>
</dbReference>
<keyword evidence="5" id="KW-0804">Transcription</keyword>
<keyword evidence="2" id="KW-0805">Transcription regulation</keyword>
<evidence type="ECO:0000256" key="3">
    <source>
        <dbReference type="ARBA" id="ARBA00023082"/>
    </source>
</evidence>
<comment type="similarity">
    <text evidence="1">Belongs to the sigma-70 factor family. ECF subfamily.</text>
</comment>
<evidence type="ECO:0000259" key="6">
    <source>
        <dbReference type="Pfam" id="PF04542"/>
    </source>
</evidence>
<dbReference type="EMBL" id="JAUSZI010000002">
    <property type="protein sequence ID" value="MDQ1032858.1"/>
    <property type="molecule type" value="Genomic_DNA"/>
</dbReference>
<dbReference type="NCBIfam" id="TIGR02937">
    <property type="entry name" value="sigma70-ECF"/>
    <property type="match status" value="1"/>
</dbReference>
<comment type="caution">
    <text evidence="8">The sequence shown here is derived from an EMBL/GenBank/DDBJ whole genome shotgun (WGS) entry which is preliminary data.</text>
</comment>
<keyword evidence="3" id="KW-0731">Sigma factor</keyword>
<evidence type="ECO:0000256" key="4">
    <source>
        <dbReference type="ARBA" id="ARBA00023125"/>
    </source>
</evidence>
<keyword evidence="9" id="KW-1185">Reference proteome</keyword>
<dbReference type="Pfam" id="PF04542">
    <property type="entry name" value="Sigma70_r2"/>
    <property type="match status" value="1"/>
</dbReference>
<name>A0ABU0TAX5_9ACTN</name>
<organism evidence="8 9">
    <name type="scientific">Streptomyces umbrinus</name>
    <dbReference type="NCBI Taxonomy" id="67370"/>
    <lineage>
        <taxon>Bacteria</taxon>
        <taxon>Bacillati</taxon>
        <taxon>Actinomycetota</taxon>
        <taxon>Actinomycetes</taxon>
        <taxon>Kitasatosporales</taxon>
        <taxon>Streptomycetaceae</taxon>
        <taxon>Streptomyces</taxon>
        <taxon>Streptomyces phaeochromogenes group</taxon>
    </lineage>
</organism>
<dbReference type="PANTHER" id="PTHR43133">
    <property type="entry name" value="RNA POLYMERASE ECF-TYPE SIGMA FACTO"/>
    <property type="match status" value="1"/>
</dbReference>
<dbReference type="InterPro" id="IPR013325">
    <property type="entry name" value="RNA_pol_sigma_r2"/>
</dbReference>
<dbReference type="Proteomes" id="UP001230328">
    <property type="component" value="Unassembled WGS sequence"/>
</dbReference>
<dbReference type="InterPro" id="IPR013324">
    <property type="entry name" value="RNA_pol_sigma_r3/r4-like"/>
</dbReference>
<gene>
    <name evidence="8" type="ORF">QF035_010440</name>
</gene>
<proteinExistence type="inferred from homology"/>
<dbReference type="PANTHER" id="PTHR43133:SF52">
    <property type="entry name" value="ECF RNA POLYMERASE SIGMA FACTOR SIGL"/>
    <property type="match status" value="1"/>
</dbReference>
<dbReference type="Pfam" id="PF04545">
    <property type="entry name" value="Sigma70_r4"/>
    <property type="match status" value="1"/>
</dbReference>
<reference evidence="8 9" key="1">
    <citation type="submission" date="2023-07" db="EMBL/GenBank/DDBJ databases">
        <title>Comparative genomics of wheat-associated soil bacteria to identify genetic determinants of phenazine resistance.</title>
        <authorList>
            <person name="Mouncey N."/>
        </authorList>
    </citation>
    <scope>NUCLEOTIDE SEQUENCE [LARGE SCALE GENOMIC DNA]</scope>
    <source>
        <strain evidence="8 9">V2I4</strain>
    </source>
</reference>
<evidence type="ECO:0000256" key="2">
    <source>
        <dbReference type="ARBA" id="ARBA00023015"/>
    </source>
</evidence>
<dbReference type="InterPro" id="IPR039425">
    <property type="entry name" value="RNA_pol_sigma-70-like"/>
</dbReference>
<evidence type="ECO:0000259" key="7">
    <source>
        <dbReference type="Pfam" id="PF04545"/>
    </source>
</evidence>
<evidence type="ECO:0000256" key="5">
    <source>
        <dbReference type="ARBA" id="ARBA00023163"/>
    </source>
</evidence>
<protein>
    <submittedName>
        <fullName evidence="8">RNA polymerase sigma-70 factor (ECF subfamily)</fullName>
    </submittedName>
</protein>
<evidence type="ECO:0000313" key="8">
    <source>
        <dbReference type="EMBL" id="MDQ1032858.1"/>
    </source>
</evidence>